<name>A0A8H4PA12_9HYPO</name>
<keyword evidence="2 8" id="KW-0227">DNA damage</keyword>
<dbReference type="FunFam" id="1.10.1670.10:FF:000003">
    <property type="entry name" value="Endonuclease III homolog"/>
    <property type="match status" value="1"/>
</dbReference>
<dbReference type="EC" id="4.2.99.18" evidence="8"/>
<dbReference type="InterPro" id="IPR023170">
    <property type="entry name" value="HhH_base_excis_C"/>
</dbReference>
<feature type="compositionally biased region" description="Basic residues" evidence="9">
    <location>
        <begin position="99"/>
        <end position="108"/>
    </location>
</feature>
<feature type="region of interest" description="Disordered" evidence="9">
    <location>
        <begin position="1"/>
        <end position="26"/>
    </location>
</feature>
<keyword evidence="8" id="KW-0496">Mitochondrion</keyword>
<keyword evidence="4 8" id="KW-0234">DNA repair</keyword>
<dbReference type="Proteomes" id="UP000554235">
    <property type="component" value="Unassembled WGS sequence"/>
</dbReference>
<dbReference type="Pfam" id="PF00730">
    <property type="entry name" value="HhH-GPD"/>
    <property type="match status" value="1"/>
</dbReference>
<comment type="caution">
    <text evidence="11">The sequence shown here is derived from an EMBL/GenBank/DDBJ whole genome shotgun (WGS) entry which is preliminary data.</text>
</comment>
<keyword evidence="12" id="KW-1185">Reference proteome</keyword>
<proteinExistence type="inferred from homology"/>
<dbReference type="CDD" id="cd00056">
    <property type="entry name" value="ENDO3c"/>
    <property type="match status" value="1"/>
</dbReference>
<keyword evidence="11" id="KW-0540">Nuclease</keyword>
<dbReference type="GO" id="GO:0140078">
    <property type="term" value="F:class I DNA-(apurinic or apyrimidinic site) endonuclease activity"/>
    <property type="evidence" value="ECO:0007669"/>
    <property type="project" value="UniProtKB-EC"/>
</dbReference>
<dbReference type="GO" id="GO:0006285">
    <property type="term" value="P:base-excision repair, AP site formation"/>
    <property type="evidence" value="ECO:0007669"/>
    <property type="project" value="UniProtKB-UniRule"/>
</dbReference>
<comment type="similarity">
    <text evidence="1 8">Belongs to the Nth/MutY family.</text>
</comment>
<dbReference type="GO" id="GO:0006289">
    <property type="term" value="P:nucleotide-excision repair"/>
    <property type="evidence" value="ECO:0007669"/>
    <property type="project" value="TreeGrafter"/>
</dbReference>
<dbReference type="GO" id="GO:0005634">
    <property type="term" value="C:nucleus"/>
    <property type="evidence" value="ECO:0007669"/>
    <property type="project" value="UniProtKB-SubCell"/>
</dbReference>
<dbReference type="PANTHER" id="PTHR43286:SF1">
    <property type="entry name" value="ENDONUCLEASE III-LIKE PROTEIN 1"/>
    <property type="match status" value="1"/>
</dbReference>
<feature type="compositionally biased region" description="Basic and acidic residues" evidence="9">
    <location>
        <begin position="1"/>
        <end position="18"/>
    </location>
</feature>
<dbReference type="Pfam" id="PF00633">
    <property type="entry name" value="HHH"/>
    <property type="match status" value="1"/>
</dbReference>
<sequence length="426" mass="46479">MRTSRVSRDASKLFDRVSEPMSPQRRVTRSSLARFAFASSTTEESKPALGDIEDIAAPPTRKRRRVVATKTEITTSPNAIKSEVIDEVLDAIPSPPSKAPRRARKPARKAVNPSTGETTIEPPSDWEAMYDAVRKMRAPGGRAHGAAVDTMGCERLADRSASPKDQRFHTLVALMLSSQTKDTVNAVVMKRLQTELPPYKPGAPPGLNLDNILAVEPKLLNEFIWAVGFHNNKTKYIKQAAEIIRDKWNGDVPDTIQGLTSLPGVGPKMAYLCMSVAWGRTEGIGVDVHVHRITNLWGWNKTKNPEETRAALQSWLPRDRWHEINHLLVGLGQSVCLPVGRKCGECDLGLGGLCKAADRKKVFEGRKLKAENIELEAQDGASAAAVKLEVTQDVVVKKEEVVEGMTAGAEGDPAGMAPPPEPTTTP</sequence>
<evidence type="ECO:0000259" key="10">
    <source>
        <dbReference type="SMART" id="SM00478"/>
    </source>
</evidence>
<evidence type="ECO:0000313" key="11">
    <source>
        <dbReference type="EMBL" id="KAF4464835.1"/>
    </source>
</evidence>
<evidence type="ECO:0000256" key="7">
    <source>
        <dbReference type="ARBA" id="ARBA00044632"/>
    </source>
</evidence>
<evidence type="ECO:0000256" key="6">
    <source>
        <dbReference type="ARBA" id="ARBA00023295"/>
    </source>
</evidence>
<feature type="compositionally biased region" description="Pro residues" evidence="9">
    <location>
        <begin position="416"/>
        <end position="426"/>
    </location>
</feature>
<keyword evidence="8" id="KW-0539">Nucleus</keyword>
<dbReference type="HAMAP" id="MF_03183">
    <property type="entry name" value="Endonuclease_III_Nth"/>
    <property type="match status" value="1"/>
</dbReference>
<keyword evidence="6 8" id="KW-0326">Glycosidase</keyword>
<dbReference type="InterPro" id="IPR003265">
    <property type="entry name" value="HhH-GPD_domain"/>
</dbReference>
<dbReference type="InterPro" id="IPR004036">
    <property type="entry name" value="Endonuclease-III-like_CS2"/>
</dbReference>
<dbReference type="GO" id="GO:0000703">
    <property type="term" value="F:oxidized pyrimidine nucleobase lesion DNA N-glycosylase activity"/>
    <property type="evidence" value="ECO:0007669"/>
    <property type="project" value="UniProtKB-UniRule"/>
</dbReference>
<evidence type="ECO:0000256" key="8">
    <source>
        <dbReference type="HAMAP-Rule" id="MF_03183"/>
    </source>
</evidence>
<feature type="region of interest" description="Disordered" evidence="9">
    <location>
        <begin position="404"/>
        <end position="426"/>
    </location>
</feature>
<dbReference type="FunFam" id="1.10.340.30:FF:000014">
    <property type="entry name" value="Endonuclease III homolog"/>
    <property type="match status" value="1"/>
</dbReference>
<dbReference type="OrthoDB" id="2099276at2759"/>
<dbReference type="SMART" id="SM00478">
    <property type="entry name" value="ENDO3c"/>
    <property type="match status" value="1"/>
</dbReference>
<feature type="region of interest" description="Disordered" evidence="9">
    <location>
        <begin position="92"/>
        <end position="123"/>
    </location>
</feature>
<dbReference type="EMBL" id="JAADYS010001137">
    <property type="protein sequence ID" value="KAF4464835.1"/>
    <property type="molecule type" value="Genomic_DNA"/>
</dbReference>
<keyword evidence="5 8" id="KW-0456">Lyase</keyword>
<evidence type="ECO:0000256" key="3">
    <source>
        <dbReference type="ARBA" id="ARBA00022801"/>
    </source>
</evidence>
<dbReference type="InterPro" id="IPR000445">
    <property type="entry name" value="HhH_motif"/>
</dbReference>
<dbReference type="Gene3D" id="1.10.340.30">
    <property type="entry name" value="Hypothetical protein, domain 2"/>
    <property type="match status" value="1"/>
</dbReference>
<evidence type="ECO:0000313" key="12">
    <source>
        <dbReference type="Proteomes" id="UP000554235"/>
    </source>
</evidence>
<gene>
    <name evidence="8" type="primary">NTH1</name>
    <name evidence="11" type="ORF">FALBO_8336</name>
</gene>
<dbReference type="InterPro" id="IPR030841">
    <property type="entry name" value="NTH1"/>
</dbReference>
<feature type="region of interest" description="Disordered" evidence="9">
    <location>
        <begin position="38"/>
        <end position="63"/>
    </location>
</feature>
<dbReference type="GO" id="GO:0003677">
    <property type="term" value="F:DNA binding"/>
    <property type="evidence" value="ECO:0007669"/>
    <property type="project" value="UniProtKB-UniRule"/>
</dbReference>
<comment type="caution">
    <text evidence="8">Lacks conserved residue(s) required for the propagation of feature annotation.</text>
</comment>
<keyword evidence="3 8" id="KW-0378">Hydrolase</keyword>
<dbReference type="SUPFAM" id="SSF48150">
    <property type="entry name" value="DNA-glycosylase"/>
    <property type="match status" value="1"/>
</dbReference>
<evidence type="ECO:0000256" key="4">
    <source>
        <dbReference type="ARBA" id="ARBA00023204"/>
    </source>
</evidence>
<dbReference type="EC" id="3.2.2.-" evidence="8"/>
<protein>
    <recommendedName>
        <fullName evidence="8">Endonuclease III homolog</fullName>
        <ecNumber evidence="8">3.2.2.-</ecNumber>
        <ecNumber evidence="8">4.2.99.18</ecNumber>
    </recommendedName>
    <alternativeName>
        <fullName evidence="8">Bifunctional DNA N-glycosylase/DNA-(apurinic or apyrimidinic site) lyase</fullName>
        <shortName evidence="8">DNA glycosylase/AP lyase</shortName>
    </alternativeName>
</protein>
<dbReference type="Gene3D" id="1.10.1670.10">
    <property type="entry name" value="Helix-hairpin-Helix base-excision DNA repair enzymes (C-terminal)"/>
    <property type="match status" value="1"/>
</dbReference>
<keyword evidence="11" id="KW-0255">Endonuclease</keyword>
<evidence type="ECO:0000256" key="9">
    <source>
        <dbReference type="SAM" id="MobiDB-lite"/>
    </source>
</evidence>
<feature type="domain" description="HhH-GPD" evidence="10">
    <location>
        <begin position="176"/>
        <end position="334"/>
    </location>
</feature>
<dbReference type="InterPro" id="IPR011257">
    <property type="entry name" value="DNA_glycosylase"/>
</dbReference>
<evidence type="ECO:0000256" key="1">
    <source>
        <dbReference type="ARBA" id="ARBA00008343"/>
    </source>
</evidence>
<dbReference type="PROSITE" id="PS01155">
    <property type="entry name" value="ENDONUCLEASE_III_2"/>
    <property type="match status" value="1"/>
</dbReference>
<dbReference type="PANTHER" id="PTHR43286">
    <property type="entry name" value="ENDONUCLEASE III-LIKE PROTEIN 1"/>
    <property type="match status" value="1"/>
</dbReference>
<comment type="subcellular location">
    <subcellularLocation>
        <location evidence="8">Nucleus</location>
    </subcellularLocation>
    <subcellularLocation>
        <location evidence="8">Mitochondrion</location>
    </subcellularLocation>
</comment>
<comment type="catalytic activity">
    <reaction evidence="7 8">
        <text>2'-deoxyribonucleotide-(2'-deoxyribose 5'-phosphate)-2'-deoxyribonucleotide-DNA = a 3'-end 2'-deoxyribonucleotide-(2,3-dehydro-2,3-deoxyribose 5'-phosphate)-DNA + a 5'-end 5'-phospho-2'-deoxyribonucleoside-DNA + H(+)</text>
        <dbReference type="Rhea" id="RHEA:66592"/>
        <dbReference type="Rhea" id="RHEA-COMP:13180"/>
        <dbReference type="Rhea" id="RHEA-COMP:16897"/>
        <dbReference type="Rhea" id="RHEA-COMP:17067"/>
        <dbReference type="ChEBI" id="CHEBI:15378"/>
        <dbReference type="ChEBI" id="CHEBI:136412"/>
        <dbReference type="ChEBI" id="CHEBI:157695"/>
        <dbReference type="ChEBI" id="CHEBI:167181"/>
        <dbReference type="EC" id="4.2.99.18"/>
    </reaction>
</comment>
<dbReference type="AlphaFoldDB" id="A0A8H4PA12"/>
<reference evidence="11 12" key="1">
    <citation type="submission" date="2020-01" db="EMBL/GenBank/DDBJ databases">
        <title>Identification and distribution of gene clusters putatively required for synthesis of sphingolipid metabolism inhibitors in phylogenetically diverse species of the filamentous fungus Fusarium.</title>
        <authorList>
            <person name="Kim H.-S."/>
            <person name="Busman M."/>
            <person name="Brown D.W."/>
            <person name="Divon H."/>
            <person name="Uhlig S."/>
            <person name="Proctor R.H."/>
        </authorList>
    </citation>
    <scope>NUCLEOTIDE SEQUENCE [LARGE SCALE GENOMIC DNA]</scope>
    <source>
        <strain evidence="11 12">NRRL 20459</strain>
    </source>
</reference>
<comment type="function">
    <text evidence="8">Bifunctional DNA N-glycosylase with associated apurinic/apyrimidinic (AP) lyase function that catalyzes the first step in base excision repair (BER), the primary repair pathway for the repair of oxidative DNA damage. The DNA N-glycosylase activity releases the damaged DNA base from DNA by cleaving the N-glycosidic bond, leaving an AP site. The AP lyase activity cleaves the phosphodiester bond 3' to the AP site by a beta-elimination. Primarily recognizes and repairs oxidative base damage of pyrimidines.</text>
</comment>
<evidence type="ECO:0000256" key="2">
    <source>
        <dbReference type="ARBA" id="ARBA00022763"/>
    </source>
</evidence>
<dbReference type="GO" id="GO:0005739">
    <property type="term" value="C:mitochondrion"/>
    <property type="evidence" value="ECO:0007669"/>
    <property type="project" value="UniProtKB-SubCell"/>
</dbReference>
<evidence type="ECO:0000256" key="5">
    <source>
        <dbReference type="ARBA" id="ARBA00023239"/>
    </source>
</evidence>
<organism evidence="11 12">
    <name type="scientific">Fusarium albosuccineum</name>
    <dbReference type="NCBI Taxonomy" id="1237068"/>
    <lineage>
        <taxon>Eukaryota</taxon>
        <taxon>Fungi</taxon>
        <taxon>Dikarya</taxon>
        <taxon>Ascomycota</taxon>
        <taxon>Pezizomycotina</taxon>
        <taxon>Sordariomycetes</taxon>
        <taxon>Hypocreomycetidae</taxon>
        <taxon>Hypocreales</taxon>
        <taxon>Nectriaceae</taxon>
        <taxon>Fusarium</taxon>
        <taxon>Fusarium decemcellulare species complex</taxon>
    </lineage>
</organism>
<accession>A0A8H4PA12</accession>